<evidence type="ECO:0000313" key="8">
    <source>
        <dbReference type="EMBL" id="GMH27339.1"/>
    </source>
</evidence>
<evidence type="ECO:0000313" key="9">
    <source>
        <dbReference type="Proteomes" id="UP001279734"/>
    </source>
</evidence>
<dbReference type="InterPro" id="IPR013783">
    <property type="entry name" value="Ig-like_fold"/>
</dbReference>
<evidence type="ECO:0000256" key="2">
    <source>
        <dbReference type="ARBA" id="ARBA00022723"/>
    </source>
</evidence>
<dbReference type="Pfam" id="PF23376">
    <property type="entry name" value="Fn3_VIN3"/>
    <property type="match status" value="1"/>
</dbReference>
<dbReference type="Pfam" id="PF23380">
    <property type="entry name" value="VIN3_C"/>
    <property type="match status" value="1"/>
</dbReference>
<dbReference type="Gene3D" id="2.60.40.10">
    <property type="entry name" value="Immunoglobulins"/>
    <property type="match status" value="1"/>
</dbReference>
<dbReference type="InterPro" id="IPR056990">
    <property type="entry name" value="VIN3-like_C"/>
</dbReference>
<reference evidence="8" key="1">
    <citation type="submission" date="2023-05" db="EMBL/GenBank/DDBJ databases">
        <title>Nepenthes gracilis genome sequencing.</title>
        <authorList>
            <person name="Fukushima K."/>
        </authorList>
    </citation>
    <scope>NUCLEOTIDE SEQUENCE</scope>
    <source>
        <strain evidence="8">SING2019-196</strain>
    </source>
</reference>
<dbReference type="Pfam" id="PF07227">
    <property type="entry name" value="PHD_Oberon"/>
    <property type="match status" value="1"/>
</dbReference>
<keyword evidence="2" id="KW-0479">Metal-binding</keyword>
<dbReference type="CDD" id="cd15521">
    <property type="entry name" value="PHD_VIN3_plant"/>
    <property type="match status" value="1"/>
</dbReference>
<evidence type="ECO:0000256" key="3">
    <source>
        <dbReference type="ARBA" id="ARBA00022771"/>
    </source>
</evidence>
<dbReference type="InterPro" id="IPR032881">
    <property type="entry name" value="Oberon-like_PHD"/>
</dbReference>
<comment type="subcellular location">
    <subcellularLocation>
        <location evidence="1">Nucleus</location>
    </subcellularLocation>
</comment>
<dbReference type="SUPFAM" id="SSF49265">
    <property type="entry name" value="Fibronectin type III"/>
    <property type="match status" value="1"/>
</dbReference>
<comment type="caution">
    <text evidence="8">The sequence shown here is derived from an EMBL/GenBank/DDBJ whole genome shotgun (WGS) entry which is preliminary data.</text>
</comment>
<evidence type="ECO:0000256" key="5">
    <source>
        <dbReference type="ARBA" id="ARBA00023242"/>
    </source>
</evidence>
<organism evidence="8 9">
    <name type="scientific">Nepenthes gracilis</name>
    <name type="common">Slender pitcher plant</name>
    <dbReference type="NCBI Taxonomy" id="150966"/>
    <lineage>
        <taxon>Eukaryota</taxon>
        <taxon>Viridiplantae</taxon>
        <taxon>Streptophyta</taxon>
        <taxon>Embryophyta</taxon>
        <taxon>Tracheophyta</taxon>
        <taxon>Spermatophyta</taxon>
        <taxon>Magnoliopsida</taxon>
        <taxon>eudicotyledons</taxon>
        <taxon>Gunneridae</taxon>
        <taxon>Pentapetalae</taxon>
        <taxon>Caryophyllales</taxon>
        <taxon>Nepenthaceae</taxon>
        <taxon>Nepenthes</taxon>
    </lineage>
</organism>
<dbReference type="GO" id="GO:0005634">
    <property type="term" value="C:nucleus"/>
    <property type="evidence" value="ECO:0007669"/>
    <property type="project" value="UniProtKB-SubCell"/>
</dbReference>
<dbReference type="PANTHER" id="PTHR46286:SF1">
    <property type="entry name" value="VIN3-LIKE PROTEIN 1"/>
    <property type="match status" value="1"/>
</dbReference>
<dbReference type="GO" id="GO:0010048">
    <property type="term" value="P:vernalization response"/>
    <property type="evidence" value="ECO:0007669"/>
    <property type="project" value="InterPro"/>
</dbReference>
<dbReference type="PANTHER" id="PTHR46286">
    <property type="entry name" value="VIN3-LIKE PROTEIN 2-RELATED"/>
    <property type="match status" value="1"/>
</dbReference>
<keyword evidence="4" id="KW-0862">Zinc</keyword>
<feature type="region of interest" description="Disordered" evidence="6">
    <location>
        <begin position="374"/>
        <end position="395"/>
    </location>
</feature>
<evidence type="ECO:0000256" key="6">
    <source>
        <dbReference type="SAM" id="MobiDB-lite"/>
    </source>
</evidence>
<dbReference type="InterPro" id="IPR058585">
    <property type="entry name" value="Fn3_VIN3"/>
</dbReference>
<feature type="compositionally biased region" description="Polar residues" evidence="6">
    <location>
        <begin position="380"/>
        <end position="395"/>
    </location>
</feature>
<dbReference type="AlphaFoldDB" id="A0AAD3TDL4"/>
<feature type="domain" description="Fibronectin type-III" evidence="7">
    <location>
        <begin position="261"/>
        <end position="360"/>
    </location>
</feature>
<dbReference type="GO" id="GO:0040029">
    <property type="term" value="P:epigenetic regulation of gene expression"/>
    <property type="evidence" value="ECO:0007669"/>
    <property type="project" value="InterPro"/>
</dbReference>
<dbReference type="InterPro" id="IPR036116">
    <property type="entry name" value="FN3_sf"/>
</dbReference>
<dbReference type="InterPro" id="IPR044514">
    <property type="entry name" value="VIN3-like"/>
</dbReference>
<feature type="region of interest" description="Disordered" evidence="6">
    <location>
        <begin position="483"/>
        <end position="514"/>
    </location>
</feature>
<evidence type="ECO:0000256" key="1">
    <source>
        <dbReference type="ARBA" id="ARBA00004123"/>
    </source>
</evidence>
<evidence type="ECO:0000259" key="7">
    <source>
        <dbReference type="PROSITE" id="PS50853"/>
    </source>
</evidence>
<dbReference type="PROSITE" id="PS50853">
    <property type="entry name" value="FN3"/>
    <property type="match status" value="1"/>
</dbReference>
<dbReference type="GO" id="GO:0008270">
    <property type="term" value="F:zinc ion binding"/>
    <property type="evidence" value="ECO:0007669"/>
    <property type="project" value="UniProtKB-KW"/>
</dbReference>
<dbReference type="Proteomes" id="UP001279734">
    <property type="component" value="Unassembled WGS sequence"/>
</dbReference>
<protein>
    <recommendedName>
        <fullName evidence="7">Fibronectin type-III domain-containing protein</fullName>
    </recommendedName>
</protein>
<sequence length="643" mass="71639">MMELQNKVANKTSRNIEGKKVNPSVNNHDSSRKQSRKGENPTRFTPATEQLFNFGCSSSWVCKNSACRAILSVDDLFCRRCSCCICHLFDDNKDPSLWLVCESEFGNDDSCGLSCHIECAFEQEKVGVVNLGQFMQLDGSYCCVSCGKVSGILRCWKKQLAVAKDACCIDVLCNRIFSTYRLLDGTSRFNQLHEIVSDAKRKLEAELGPINGDSVKMAQGIVSRLTVTVDVKKLCSHAIEKADEWLTTVSNGIPNDRANSLPAGCRFLFEEVSSSSVIIVVIELPIMITDGVEGYKLWYWKSKKESFPKEPVIIFPREKRRISISNLQQCTEYAFRIVSYTKSGDLGHSEARCLTKSAEIISKNAKSIVSTCHDKENPSIEGSSSNAKEHSNNTPANGSPCEYCSLERFCSADVEQCCQGSSNLIKKLQSLQDHQLRSASQDLDLNVVSVTVPDLNEDLVPPFEHSRDEDNGHIMEQAVAANEDAASHGHAKNGRVRSRGSGNSQAWAHSPNGEVGAANYQAEPCRKRALIANEETHECDSTLVNGSMIKISSGSGHLDENFEYCVKTIRWLECEGYVDPEFRLKLLTWFSLRSTNQERRVVNTFIQTLVDEPKSLAGQLVDSFSDIVSIKRQRNGFCNRLWH</sequence>
<gene>
    <name evidence="8" type="ORF">Nepgr_029182</name>
</gene>
<name>A0AAD3TDL4_NEPGR</name>
<feature type="compositionally biased region" description="Basic residues" evidence="6">
    <location>
        <begin position="489"/>
        <end position="498"/>
    </location>
</feature>
<keyword evidence="9" id="KW-1185">Reference proteome</keyword>
<dbReference type="EMBL" id="BSYO01000032">
    <property type="protein sequence ID" value="GMH27339.1"/>
    <property type="molecule type" value="Genomic_DNA"/>
</dbReference>
<dbReference type="InterPro" id="IPR003961">
    <property type="entry name" value="FN3_dom"/>
</dbReference>
<proteinExistence type="predicted"/>
<feature type="region of interest" description="Disordered" evidence="6">
    <location>
        <begin position="1"/>
        <end position="43"/>
    </location>
</feature>
<accession>A0AAD3TDL4</accession>
<keyword evidence="5" id="KW-0539">Nucleus</keyword>
<evidence type="ECO:0000256" key="4">
    <source>
        <dbReference type="ARBA" id="ARBA00022833"/>
    </source>
</evidence>
<keyword evidence="3" id="KW-0863">Zinc-finger</keyword>
<feature type="compositionally biased region" description="Basic and acidic residues" evidence="6">
    <location>
        <begin position="29"/>
        <end position="40"/>
    </location>
</feature>